<dbReference type="SUPFAM" id="SSF46689">
    <property type="entry name" value="Homeodomain-like"/>
    <property type="match status" value="1"/>
</dbReference>
<dbReference type="Proteomes" id="UP000186141">
    <property type="component" value="Unassembled WGS sequence"/>
</dbReference>
<sequence length="205" mass="21985">MAKQGYHHGNLRQALVDASLKLIEEKGPTGFTLSEAAKEAGVTPAAVYRHFQGREDLIAEAARQGFEIFADVMDHAYNGGHPSALAAFEATGRAYLAFARKFPGHYVAMFESGVNIAGHPELARAANRARATQEAAAAKLSEHLPPERRPPAAMFAAHVQAMSHGIVELNARGRPGTRAPFAPEDLLETGIGIYLRGLGLLPPDR</sequence>
<evidence type="ECO:0000256" key="1">
    <source>
        <dbReference type="ARBA" id="ARBA00023015"/>
    </source>
</evidence>
<keyword evidence="2 4" id="KW-0238">DNA-binding</keyword>
<dbReference type="AlphaFoldDB" id="A0A1N7KRN7"/>
<dbReference type="STRING" id="1086013.SAMN05421774_101634"/>
<evidence type="ECO:0000256" key="2">
    <source>
        <dbReference type="ARBA" id="ARBA00023125"/>
    </source>
</evidence>
<dbReference type="Gene3D" id="1.10.357.10">
    <property type="entry name" value="Tetracycline Repressor, domain 2"/>
    <property type="match status" value="1"/>
</dbReference>
<dbReference type="SUPFAM" id="SSF48498">
    <property type="entry name" value="Tetracyclin repressor-like, C-terminal domain"/>
    <property type="match status" value="1"/>
</dbReference>
<protein>
    <submittedName>
        <fullName evidence="6">Transcriptional regulator, TetR family</fullName>
    </submittedName>
</protein>
<dbReference type="OrthoDB" id="7056813at2"/>
<dbReference type="PANTHER" id="PTHR30055">
    <property type="entry name" value="HTH-TYPE TRANSCRIPTIONAL REGULATOR RUTR"/>
    <property type="match status" value="1"/>
</dbReference>
<evidence type="ECO:0000313" key="6">
    <source>
        <dbReference type="EMBL" id="SIS64234.1"/>
    </source>
</evidence>
<feature type="domain" description="HTH tetR-type" evidence="5">
    <location>
        <begin position="9"/>
        <end position="69"/>
    </location>
</feature>
<dbReference type="EMBL" id="FTOT01000001">
    <property type="protein sequence ID" value="SIS64234.1"/>
    <property type="molecule type" value="Genomic_DNA"/>
</dbReference>
<dbReference type="InterPro" id="IPR025996">
    <property type="entry name" value="MT1864/Rv1816-like_C"/>
</dbReference>
<accession>A0A1N7KRN7</accession>
<organism evidence="6 7">
    <name type="scientific">Gemmobacter megaterium</name>
    <dbReference type="NCBI Taxonomy" id="1086013"/>
    <lineage>
        <taxon>Bacteria</taxon>
        <taxon>Pseudomonadati</taxon>
        <taxon>Pseudomonadota</taxon>
        <taxon>Alphaproteobacteria</taxon>
        <taxon>Rhodobacterales</taxon>
        <taxon>Paracoccaceae</taxon>
        <taxon>Gemmobacter</taxon>
    </lineage>
</organism>
<dbReference type="Pfam" id="PF00440">
    <property type="entry name" value="TetR_N"/>
    <property type="match status" value="1"/>
</dbReference>
<evidence type="ECO:0000256" key="3">
    <source>
        <dbReference type="ARBA" id="ARBA00023163"/>
    </source>
</evidence>
<evidence type="ECO:0000256" key="4">
    <source>
        <dbReference type="PROSITE-ProRule" id="PRU00335"/>
    </source>
</evidence>
<keyword evidence="7" id="KW-1185">Reference proteome</keyword>
<dbReference type="GO" id="GO:0000976">
    <property type="term" value="F:transcription cis-regulatory region binding"/>
    <property type="evidence" value="ECO:0007669"/>
    <property type="project" value="TreeGrafter"/>
</dbReference>
<dbReference type="PRINTS" id="PR00455">
    <property type="entry name" value="HTHTETR"/>
</dbReference>
<dbReference type="GO" id="GO:0003700">
    <property type="term" value="F:DNA-binding transcription factor activity"/>
    <property type="evidence" value="ECO:0007669"/>
    <property type="project" value="TreeGrafter"/>
</dbReference>
<feature type="DNA-binding region" description="H-T-H motif" evidence="4">
    <location>
        <begin position="32"/>
        <end position="51"/>
    </location>
</feature>
<dbReference type="InterPro" id="IPR009057">
    <property type="entry name" value="Homeodomain-like_sf"/>
</dbReference>
<name>A0A1N7KRN7_9RHOB</name>
<dbReference type="Pfam" id="PF13305">
    <property type="entry name" value="TetR_C_33"/>
    <property type="match status" value="1"/>
</dbReference>
<evidence type="ECO:0000259" key="5">
    <source>
        <dbReference type="PROSITE" id="PS50977"/>
    </source>
</evidence>
<dbReference type="InterPro" id="IPR036271">
    <property type="entry name" value="Tet_transcr_reg_TetR-rel_C_sf"/>
</dbReference>
<proteinExistence type="predicted"/>
<gene>
    <name evidence="6" type="ORF">SAMN05421774_101634</name>
</gene>
<dbReference type="PROSITE" id="PS50977">
    <property type="entry name" value="HTH_TETR_2"/>
    <property type="match status" value="1"/>
</dbReference>
<dbReference type="InterPro" id="IPR001647">
    <property type="entry name" value="HTH_TetR"/>
</dbReference>
<dbReference type="InterPro" id="IPR050109">
    <property type="entry name" value="HTH-type_TetR-like_transc_reg"/>
</dbReference>
<dbReference type="PANTHER" id="PTHR30055:SF220">
    <property type="entry name" value="TETR-FAMILY REGULATORY PROTEIN"/>
    <property type="match status" value="1"/>
</dbReference>
<dbReference type="RefSeq" id="WP_076528551.1">
    <property type="nucleotide sequence ID" value="NZ_BMEH01000001.1"/>
</dbReference>
<reference evidence="6 7" key="1">
    <citation type="submission" date="2017-01" db="EMBL/GenBank/DDBJ databases">
        <authorList>
            <person name="Mah S.A."/>
            <person name="Swanson W.J."/>
            <person name="Moy G.W."/>
            <person name="Vacquier V.D."/>
        </authorList>
    </citation>
    <scope>NUCLEOTIDE SEQUENCE [LARGE SCALE GENOMIC DNA]</scope>
    <source>
        <strain evidence="6 7">DSM 26375</strain>
    </source>
</reference>
<evidence type="ECO:0000313" key="7">
    <source>
        <dbReference type="Proteomes" id="UP000186141"/>
    </source>
</evidence>
<keyword evidence="3" id="KW-0804">Transcription</keyword>
<keyword evidence="1" id="KW-0805">Transcription regulation</keyword>